<feature type="non-terminal residue" evidence="1">
    <location>
        <position position="1"/>
    </location>
</feature>
<protein>
    <submittedName>
        <fullName evidence="1">Uncharacterized protein</fullName>
    </submittedName>
</protein>
<evidence type="ECO:0000313" key="1">
    <source>
        <dbReference type="EMBL" id="CAG7723410.1"/>
    </source>
</evidence>
<comment type="caution">
    <text evidence="1">The sequence shown here is derived from an EMBL/GenBank/DDBJ whole genome shotgun (WGS) entry which is preliminary data.</text>
</comment>
<sequence>DRTGISHTVTTDANQNDYTVHNATVIAGGSKEICCSRPLKTQDSMDYQLTNSPTTVIYAIGPSDNIDANHGFYRGNFAPVNFFTGS</sequence>
<gene>
    <name evidence="1" type="ORF">AFUS01_LOCUS12500</name>
</gene>
<organism evidence="1 2">
    <name type="scientific">Allacma fusca</name>
    <dbReference type="NCBI Taxonomy" id="39272"/>
    <lineage>
        <taxon>Eukaryota</taxon>
        <taxon>Metazoa</taxon>
        <taxon>Ecdysozoa</taxon>
        <taxon>Arthropoda</taxon>
        <taxon>Hexapoda</taxon>
        <taxon>Collembola</taxon>
        <taxon>Symphypleona</taxon>
        <taxon>Sminthuridae</taxon>
        <taxon>Allacma</taxon>
    </lineage>
</organism>
<name>A0A8J2P454_9HEXA</name>
<dbReference type="Proteomes" id="UP000708208">
    <property type="component" value="Unassembled WGS sequence"/>
</dbReference>
<dbReference type="AlphaFoldDB" id="A0A8J2P454"/>
<dbReference type="EMBL" id="CAJVCH010098909">
    <property type="protein sequence ID" value="CAG7723410.1"/>
    <property type="molecule type" value="Genomic_DNA"/>
</dbReference>
<proteinExistence type="predicted"/>
<accession>A0A8J2P454</accession>
<reference evidence="1" key="1">
    <citation type="submission" date="2021-06" db="EMBL/GenBank/DDBJ databases">
        <authorList>
            <person name="Hodson N. C."/>
            <person name="Mongue J. A."/>
            <person name="Jaron S. K."/>
        </authorList>
    </citation>
    <scope>NUCLEOTIDE SEQUENCE</scope>
</reference>
<keyword evidence="2" id="KW-1185">Reference proteome</keyword>
<evidence type="ECO:0000313" key="2">
    <source>
        <dbReference type="Proteomes" id="UP000708208"/>
    </source>
</evidence>